<dbReference type="PANTHER" id="PTHR30535:SF34">
    <property type="entry name" value="MOLYBDATE-BINDING PROTEIN MOLA"/>
    <property type="match status" value="1"/>
</dbReference>
<dbReference type="AlphaFoldDB" id="A0A5C7GLX6"/>
<reference evidence="2 3" key="1">
    <citation type="submission" date="2019-08" db="EMBL/GenBank/DDBJ databases">
        <title>Seonamhaeicola sediminis sp. nov., isolated from marine sediment.</title>
        <authorList>
            <person name="Cao W.R."/>
        </authorList>
    </citation>
    <scope>NUCLEOTIDE SEQUENCE [LARGE SCALE GENOMIC DNA]</scope>
    <source>
        <strain evidence="2 3">1505</strain>
    </source>
</reference>
<gene>
    <name evidence="2" type="ORF">FUA22_05565</name>
</gene>
<keyword evidence="3" id="KW-1185">Reference proteome</keyword>
<dbReference type="InterPro" id="IPR002491">
    <property type="entry name" value="ABC_transptr_periplasmic_BD"/>
</dbReference>
<evidence type="ECO:0000313" key="2">
    <source>
        <dbReference type="EMBL" id="TXG39343.1"/>
    </source>
</evidence>
<dbReference type="PANTHER" id="PTHR30535">
    <property type="entry name" value="VITAMIN B12-BINDING PROTEIN"/>
    <property type="match status" value="1"/>
</dbReference>
<dbReference type="EMBL" id="VRKQ01000008">
    <property type="protein sequence ID" value="TXG39343.1"/>
    <property type="molecule type" value="Genomic_DNA"/>
</dbReference>
<dbReference type="InterPro" id="IPR050902">
    <property type="entry name" value="ABC_Transporter_SBP"/>
</dbReference>
<sequence>MRFLILCIINCMLFFSCKKDKGIDNSIPLKNTTPFEIKYAKGFTITNFESYKEIKVISPWPDSKETFHYYLVKKGKKIPSQIKNNIIIKTPIEKVVAMSTTNIPALEYLSVDDRLVGFPNTKFISSKRTKERIDNGFIKDLNNNLDINMELLLDLQPELVIGFSVNGNNKVLNQIEKFKIPVVLDGAWTEQHPLGRAEWIKFIGAFFDKEKEADSIFKSIEINYTKAKEMALKSEEKPIVLSGSMFKDVWNIPGGKSFIAKYLEDANTDYLWKNNKSNGSLQLNFENVLEKGRNAKLWIGAGAFQNKEQMKAQHKGYTYFEAYKNNSIYSYTKQDTSNSGILFYELGPLRPDIILKDIINIAHPELLPNYESFFYKRLD</sequence>
<dbReference type="Proteomes" id="UP000321080">
    <property type="component" value="Unassembled WGS sequence"/>
</dbReference>
<comment type="caution">
    <text evidence="2">The sequence shown here is derived from an EMBL/GenBank/DDBJ whole genome shotgun (WGS) entry which is preliminary data.</text>
</comment>
<feature type="domain" description="Fe/B12 periplasmic-binding" evidence="1">
    <location>
        <begin position="94"/>
        <end position="366"/>
    </location>
</feature>
<proteinExistence type="predicted"/>
<evidence type="ECO:0000259" key="1">
    <source>
        <dbReference type="PROSITE" id="PS50983"/>
    </source>
</evidence>
<dbReference type="PROSITE" id="PS51257">
    <property type="entry name" value="PROKAR_LIPOPROTEIN"/>
    <property type="match status" value="1"/>
</dbReference>
<dbReference type="Gene3D" id="3.40.50.1980">
    <property type="entry name" value="Nitrogenase molybdenum iron protein domain"/>
    <property type="match status" value="2"/>
</dbReference>
<name>A0A5C7GLX6_9FLAO</name>
<accession>A0A5C7GLX6</accession>
<organism evidence="2 3">
    <name type="scientific">Seonamhaeicola maritimus</name>
    <dbReference type="NCBI Taxonomy" id="2591822"/>
    <lineage>
        <taxon>Bacteria</taxon>
        <taxon>Pseudomonadati</taxon>
        <taxon>Bacteroidota</taxon>
        <taxon>Flavobacteriia</taxon>
        <taxon>Flavobacteriales</taxon>
        <taxon>Flavobacteriaceae</taxon>
    </lineage>
</organism>
<evidence type="ECO:0000313" key="3">
    <source>
        <dbReference type="Proteomes" id="UP000321080"/>
    </source>
</evidence>
<dbReference type="GO" id="GO:0071281">
    <property type="term" value="P:cellular response to iron ion"/>
    <property type="evidence" value="ECO:0007669"/>
    <property type="project" value="TreeGrafter"/>
</dbReference>
<dbReference type="OrthoDB" id="9812528at2"/>
<dbReference type="PROSITE" id="PS50983">
    <property type="entry name" value="FE_B12_PBP"/>
    <property type="match status" value="1"/>
</dbReference>
<dbReference type="Pfam" id="PF01497">
    <property type="entry name" value="Peripla_BP_2"/>
    <property type="match status" value="1"/>
</dbReference>
<dbReference type="RefSeq" id="WP_147766913.1">
    <property type="nucleotide sequence ID" value="NZ_VRKQ01000008.1"/>
</dbReference>
<dbReference type="SUPFAM" id="SSF53807">
    <property type="entry name" value="Helical backbone' metal receptor"/>
    <property type="match status" value="1"/>
</dbReference>
<protein>
    <submittedName>
        <fullName evidence="2">ABC transporter substrate-binding protein</fullName>
    </submittedName>
</protein>